<evidence type="ECO:0000256" key="15">
    <source>
        <dbReference type="SAM" id="SignalP"/>
    </source>
</evidence>
<comment type="cofactor">
    <cofactor evidence="1">
        <name>Mg(2+)</name>
        <dbReference type="ChEBI" id="CHEBI:18420"/>
    </cofactor>
</comment>
<reference evidence="18" key="2">
    <citation type="submission" date="2020-09" db="EMBL/GenBank/DDBJ databases">
        <authorList>
            <person name="Sun Q."/>
            <person name="Kim S."/>
        </authorList>
    </citation>
    <scope>NUCLEOTIDE SEQUENCE</scope>
    <source>
        <strain evidence="18">KCTC 32513</strain>
    </source>
</reference>
<evidence type="ECO:0000256" key="8">
    <source>
        <dbReference type="ARBA" id="ARBA00022723"/>
    </source>
</evidence>
<dbReference type="GO" id="GO:0008986">
    <property type="term" value="F:pyruvate, water dikinase activity"/>
    <property type="evidence" value="ECO:0007669"/>
    <property type="project" value="UniProtKB-EC"/>
</dbReference>
<keyword evidence="15" id="KW-0732">Signal</keyword>
<gene>
    <name evidence="18" type="ORF">GCM10009069_28100</name>
</gene>
<evidence type="ECO:0000313" key="18">
    <source>
        <dbReference type="EMBL" id="GHB03888.1"/>
    </source>
</evidence>
<dbReference type="SUPFAM" id="SSF56059">
    <property type="entry name" value="Glutathione synthetase ATP-binding domain-like"/>
    <property type="match status" value="1"/>
</dbReference>
<comment type="similarity">
    <text evidence="4">Belongs to the PEP-utilizing enzyme family.</text>
</comment>
<dbReference type="InterPro" id="IPR006319">
    <property type="entry name" value="PEP_synth"/>
</dbReference>
<dbReference type="EC" id="2.7.9.2" evidence="5"/>
<dbReference type="SUPFAM" id="SSF52009">
    <property type="entry name" value="Phosphohistidine domain"/>
    <property type="match status" value="1"/>
</dbReference>
<evidence type="ECO:0000256" key="11">
    <source>
        <dbReference type="ARBA" id="ARBA00022840"/>
    </source>
</evidence>
<evidence type="ECO:0000259" key="17">
    <source>
        <dbReference type="Pfam" id="PF01326"/>
    </source>
</evidence>
<dbReference type="EMBL" id="BMZH01000018">
    <property type="protein sequence ID" value="GHB03888.1"/>
    <property type="molecule type" value="Genomic_DNA"/>
</dbReference>
<evidence type="ECO:0000256" key="13">
    <source>
        <dbReference type="ARBA" id="ARBA00033470"/>
    </source>
</evidence>
<keyword evidence="9" id="KW-0547">Nucleotide-binding</keyword>
<evidence type="ECO:0000256" key="7">
    <source>
        <dbReference type="ARBA" id="ARBA00022679"/>
    </source>
</evidence>
<comment type="function">
    <text evidence="2">Catalyzes the phosphorylation of pyruvate to phosphoenolpyruvate.</text>
</comment>
<proteinExistence type="inferred from homology"/>
<evidence type="ECO:0000256" key="1">
    <source>
        <dbReference type="ARBA" id="ARBA00001946"/>
    </source>
</evidence>
<dbReference type="GO" id="GO:0046872">
    <property type="term" value="F:metal ion binding"/>
    <property type="evidence" value="ECO:0007669"/>
    <property type="project" value="UniProtKB-KW"/>
</dbReference>
<sequence>MLKSALLGTALALIASAAMARAPATDAPKAAVIDEARTLVDAMRASPKGPYSNIQWVCKDGTVLPPRPSACAPHGGGNQFAKFSAQRDRLATLGYPVGTIFQNFDSGSAGPDARSFTRLRDLPLESYMIAVDDGWVLRGARSYRGRVQIEDEEVAGRDLLLATLAKADRAQDTLLLRELARAIPHGGKSDDIVRELRRDSQTLAETNRRFEPLRAEIHGQPSAATLGRVEAWARINTGLPTEQKALLARVQAQLTELYSPEQTRQRLGRLAGSLGNKLNDIAVILRSDAPALDRTADALALSYEKFQTATLVDALRLLDLMTALEADALSAARALPAPENRAEALRRAAQLTDAAYHLGYLSESEARRVASPLRALNGNRAGTPRYAAAVQRLQLVPAWAQTHVRYVFAEPLAKYTALDSRAAKFTDDLLRGSILQPLTEITELLSRDVGQLSGISASIMGETRSALALNPGRAQGRLRVVEPGPDGSLPAYASTDIVIIPSTIAELFPAAGIITVGEGNPLSHVQILARNLGIPNVVVSADLQSELASYEGQAVELAATADGRVLLRRADNYKLPAAKAGAPSSIGKTGTVPAPQPNLARIAPVPLSELQASLSGKIVGPKAANVGELARLFPDRVAPAVALPFGAFAAHVEAPRAALARSFQDYRAGRITEDAFLIALDTAYDRVKATPVNAATRAALTEQLKAFDRSTGLFIRSDTNMEDLPQFTGAGLNLTLPNVTGDKNIFDGIPEVWSSVYTRRAMAWRSQVLSNPEDVFSSVLLMQSVPSEKSGVLVTTDLSGQNRPNSLTVSVAYGVGGAVDGESAASYLLTPRQDIVLAEAKAPFQRYLKPEGGVGWRPASSGDILTTAETAELRNLAAEVVARYPVSLGPDGKPLPFDIEFGFAGGKLYLLQIRPLVQRGAALAETVVGAVIPKPVGTKSVLLSAPLNKE</sequence>
<evidence type="ECO:0000256" key="3">
    <source>
        <dbReference type="ARBA" id="ARBA00004742"/>
    </source>
</evidence>
<keyword evidence="12" id="KW-0460">Magnesium</keyword>
<dbReference type="RefSeq" id="WP_189499522.1">
    <property type="nucleotide sequence ID" value="NZ_BMZH01000018.1"/>
</dbReference>
<feature type="domain" description="Pyruvate phosphate dikinase AMP/ATP-binding" evidence="17">
    <location>
        <begin position="618"/>
        <end position="922"/>
    </location>
</feature>
<dbReference type="GO" id="GO:0006094">
    <property type="term" value="P:gluconeogenesis"/>
    <property type="evidence" value="ECO:0007669"/>
    <property type="project" value="UniProtKB-UniPathway"/>
</dbReference>
<keyword evidence="11" id="KW-0067">ATP-binding</keyword>
<dbReference type="GO" id="GO:0005524">
    <property type="term" value="F:ATP binding"/>
    <property type="evidence" value="ECO:0007669"/>
    <property type="project" value="UniProtKB-KW"/>
</dbReference>
<evidence type="ECO:0000259" key="16">
    <source>
        <dbReference type="Pfam" id="PF00391"/>
    </source>
</evidence>
<keyword evidence="7" id="KW-0808">Transferase</keyword>
<dbReference type="Gene3D" id="3.30.470.20">
    <property type="entry name" value="ATP-grasp fold, B domain"/>
    <property type="match status" value="1"/>
</dbReference>
<name>A0A8J3CSL3_9PROT</name>
<dbReference type="Proteomes" id="UP000634004">
    <property type="component" value="Unassembled WGS sequence"/>
</dbReference>
<dbReference type="Pfam" id="PF01326">
    <property type="entry name" value="PPDK_N"/>
    <property type="match status" value="1"/>
</dbReference>
<dbReference type="InterPro" id="IPR008279">
    <property type="entry name" value="PEP-util_enz_mobile_dom"/>
</dbReference>
<keyword evidence="19" id="KW-1185">Reference proteome</keyword>
<keyword evidence="10" id="KW-0418">Kinase</keyword>
<evidence type="ECO:0000256" key="4">
    <source>
        <dbReference type="ARBA" id="ARBA00007837"/>
    </source>
</evidence>
<accession>A0A8J3CSL3</accession>
<evidence type="ECO:0000256" key="6">
    <source>
        <dbReference type="ARBA" id="ARBA00021623"/>
    </source>
</evidence>
<dbReference type="Pfam" id="PF00391">
    <property type="entry name" value="PEP-utilizers"/>
    <property type="match status" value="1"/>
</dbReference>
<dbReference type="UniPathway" id="UPA00138"/>
<evidence type="ECO:0000256" key="5">
    <source>
        <dbReference type="ARBA" id="ARBA00011996"/>
    </source>
</evidence>
<comment type="caution">
    <text evidence="18">The sequence shown here is derived from an EMBL/GenBank/DDBJ whole genome shotgun (WGS) entry which is preliminary data.</text>
</comment>
<dbReference type="PANTHER" id="PTHR43030:SF1">
    <property type="entry name" value="PHOSPHOENOLPYRUVATE SYNTHASE"/>
    <property type="match status" value="1"/>
</dbReference>
<evidence type="ECO:0000256" key="10">
    <source>
        <dbReference type="ARBA" id="ARBA00022777"/>
    </source>
</evidence>
<feature type="domain" description="PEP-utilising enzyme mobile" evidence="16">
    <location>
        <begin position="501"/>
        <end position="547"/>
    </location>
</feature>
<evidence type="ECO:0000256" key="14">
    <source>
        <dbReference type="ARBA" id="ARBA00047700"/>
    </source>
</evidence>
<dbReference type="Gene3D" id="3.30.1490.20">
    <property type="entry name" value="ATP-grasp fold, A domain"/>
    <property type="match status" value="1"/>
</dbReference>
<keyword evidence="8" id="KW-0479">Metal-binding</keyword>
<comment type="catalytic activity">
    <reaction evidence="14">
        <text>pyruvate + ATP + H2O = phosphoenolpyruvate + AMP + phosphate + 2 H(+)</text>
        <dbReference type="Rhea" id="RHEA:11364"/>
        <dbReference type="ChEBI" id="CHEBI:15361"/>
        <dbReference type="ChEBI" id="CHEBI:15377"/>
        <dbReference type="ChEBI" id="CHEBI:15378"/>
        <dbReference type="ChEBI" id="CHEBI:30616"/>
        <dbReference type="ChEBI" id="CHEBI:43474"/>
        <dbReference type="ChEBI" id="CHEBI:58702"/>
        <dbReference type="ChEBI" id="CHEBI:456215"/>
        <dbReference type="EC" id="2.7.9.2"/>
    </reaction>
</comment>
<dbReference type="InterPro" id="IPR013815">
    <property type="entry name" value="ATP_grasp_subdomain_1"/>
</dbReference>
<comment type="pathway">
    <text evidence="3">Carbohydrate biosynthesis; gluconeogenesis.</text>
</comment>
<dbReference type="InterPro" id="IPR002192">
    <property type="entry name" value="PPDK_AMP/ATP-bd"/>
</dbReference>
<dbReference type="PANTHER" id="PTHR43030">
    <property type="entry name" value="PHOSPHOENOLPYRUVATE SYNTHASE"/>
    <property type="match status" value="1"/>
</dbReference>
<evidence type="ECO:0000256" key="12">
    <source>
        <dbReference type="ARBA" id="ARBA00022842"/>
    </source>
</evidence>
<dbReference type="AlphaFoldDB" id="A0A8J3CSL3"/>
<evidence type="ECO:0000313" key="19">
    <source>
        <dbReference type="Proteomes" id="UP000634004"/>
    </source>
</evidence>
<evidence type="ECO:0000256" key="2">
    <source>
        <dbReference type="ARBA" id="ARBA00002988"/>
    </source>
</evidence>
<protein>
    <recommendedName>
        <fullName evidence="6">Phosphoenolpyruvate synthase</fullName>
        <ecNumber evidence="5">2.7.9.2</ecNumber>
    </recommendedName>
    <alternativeName>
        <fullName evidence="13">Pyruvate, water dikinase</fullName>
    </alternativeName>
</protein>
<organism evidence="18 19">
    <name type="scientific">Algimonas arctica</name>
    <dbReference type="NCBI Taxonomy" id="1479486"/>
    <lineage>
        <taxon>Bacteria</taxon>
        <taxon>Pseudomonadati</taxon>
        <taxon>Pseudomonadota</taxon>
        <taxon>Alphaproteobacteria</taxon>
        <taxon>Maricaulales</taxon>
        <taxon>Robiginitomaculaceae</taxon>
        <taxon>Algimonas</taxon>
    </lineage>
</organism>
<dbReference type="Gene3D" id="3.50.30.10">
    <property type="entry name" value="Phosphohistidine domain"/>
    <property type="match status" value="1"/>
</dbReference>
<feature type="chain" id="PRO_5035262458" description="Phosphoenolpyruvate synthase" evidence="15">
    <location>
        <begin position="21"/>
        <end position="950"/>
    </location>
</feature>
<reference evidence="18" key="1">
    <citation type="journal article" date="2014" name="Int. J. Syst. Evol. Microbiol.">
        <title>Complete genome sequence of Corynebacterium casei LMG S-19264T (=DSM 44701T), isolated from a smear-ripened cheese.</title>
        <authorList>
            <consortium name="US DOE Joint Genome Institute (JGI-PGF)"/>
            <person name="Walter F."/>
            <person name="Albersmeier A."/>
            <person name="Kalinowski J."/>
            <person name="Ruckert C."/>
        </authorList>
    </citation>
    <scope>NUCLEOTIDE SEQUENCE</scope>
    <source>
        <strain evidence="18">KCTC 32513</strain>
    </source>
</reference>
<dbReference type="InterPro" id="IPR036637">
    <property type="entry name" value="Phosphohistidine_dom_sf"/>
</dbReference>
<feature type="signal peptide" evidence="15">
    <location>
        <begin position="1"/>
        <end position="20"/>
    </location>
</feature>
<evidence type="ECO:0000256" key="9">
    <source>
        <dbReference type="ARBA" id="ARBA00022741"/>
    </source>
</evidence>